<evidence type="ECO:0000313" key="2">
    <source>
        <dbReference type="Proteomes" id="UP001224325"/>
    </source>
</evidence>
<dbReference type="EMBL" id="CP155618">
    <property type="protein sequence ID" value="XBL14641.1"/>
    <property type="molecule type" value="Genomic_DNA"/>
</dbReference>
<dbReference type="Proteomes" id="UP001224325">
    <property type="component" value="Chromosome"/>
</dbReference>
<evidence type="ECO:0008006" key="3">
    <source>
        <dbReference type="Google" id="ProtNLM"/>
    </source>
</evidence>
<dbReference type="AlphaFoldDB" id="A0AAU7EGH2"/>
<gene>
    <name evidence="1" type="ORF">QLS71_001155</name>
</gene>
<sequence>MKRNVLIAVFYLMIVSCSIDKNSEDSTAYKVEWHLTNVSGGISGINQTFSMGTIIWTFYNTTGMISVDNKNEDVNKEDGLDHGNYEFSTTKIADKTFIIIDTNEFGEITFPTENQFIIDKNCTSEGTGADGFIYNFTKNLVKI</sequence>
<keyword evidence="2" id="KW-1185">Reference proteome</keyword>
<evidence type="ECO:0000313" key="1">
    <source>
        <dbReference type="EMBL" id="XBL14641.1"/>
    </source>
</evidence>
<name>A0AAU7EGH2_9FLAO</name>
<dbReference type="RefSeq" id="WP_308993932.1">
    <property type="nucleotide sequence ID" value="NZ_CP155618.1"/>
</dbReference>
<proteinExistence type="predicted"/>
<reference evidence="1" key="1">
    <citation type="submission" date="2024-04" db="EMBL/GenBank/DDBJ databases">
        <title>Mariniflexile litorale, isolated from the shallow sediments of the Sea of Japan.</title>
        <authorList>
            <person name="Romanenko L."/>
            <person name="Isaeva M."/>
        </authorList>
    </citation>
    <scope>NUCLEOTIDE SEQUENCE [LARGE SCALE GENOMIC DNA]</scope>
    <source>
        <strain evidence="1">KMM 9835</strain>
    </source>
</reference>
<organism evidence="1 2">
    <name type="scientific">Mariniflexile litorale</name>
    <dbReference type="NCBI Taxonomy" id="3045158"/>
    <lineage>
        <taxon>Bacteria</taxon>
        <taxon>Pseudomonadati</taxon>
        <taxon>Bacteroidota</taxon>
        <taxon>Flavobacteriia</taxon>
        <taxon>Flavobacteriales</taxon>
        <taxon>Flavobacteriaceae</taxon>
        <taxon>Mariniflexile</taxon>
    </lineage>
</organism>
<accession>A0AAU7EGH2</accession>
<protein>
    <recommendedName>
        <fullName evidence="3">Lipocalin-like domain-containing protein</fullName>
    </recommendedName>
</protein>
<dbReference type="PROSITE" id="PS51257">
    <property type="entry name" value="PROKAR_LIPOPROTEIN"/>
    <property type="match status" value="1"/>
</dbReference>
<dbReference type="KEGG" id="mlil:QLS71_001155"/>